<dbReference type="AlphaFoldDB" id="A0AAD4PTR4"/>
<organism evidence="1 2">
    <name type="scientific">Talaromyces proteolyticus</name>
    <dbReference type="NCBI Taxonomy" id="1131652"/>
    <lineage>
        <taxon>Eukaryota</taxon>
        <taxon>Fungi</taxon>
        <taxon>Dikarya</taxon>
        <taxon>Ascomycota</taxon>
        <taxon>Pezizomycotina</taxon>
        <taxon>Eurotiomycetes</taxon>
        <taxon>Eurotiomycetidae</taxon>
        <taxon>Eurotiales</taxon>
        <taxon>Trichocomaceae</taxon>
        <taxon>Talaromyces</taxon>
        <taxon>Talaromyces sect. Bacilispori</taxon>
    </lineage>
</organism>
<sequence>MCRGRKQDINQQHITQTSILKHTQPQGFLATITSLLSKLSAFIQKLKMFGLDAPRITRRDSKTTLRSNSTCTSSEASVMSEKKPILAAKEDLKKKRALQAADIKERKDFYLAASTVFSLKG</sequence>
<dbReference type="Proteomes" id="UP001201262">
    <property type="component" value="Unassembled WGS sequence"/>
</dbReference>
<keyword evidence="2" id="KW-1185">Reference proteome</keyword>
<dbReference type="GeneID" id="70252562"/>
<proteinExistence type="predicted"/>
<protein>
    <submittedName>
        <fullName evidence="1">Uncharacterized protein</fullName>
    </submittedName>
</protein>
<gene>
    <name evidence="1" type="ORF">BGW36DRAFT_465054</name>
</gene>
<comment type="caution">
    <text evidence="1">The sequence shown here is derived from an EMBL/GenBank/DDBJ whole genome shotgun (WGS) entry which is preliminary data.</text>
</comment>
<dbReference type="RefSeq" id="XP_046067357.1">
    <property type="nucleotide sequence ID" value="XM_046222275.1"/>
</dbReference>
<accession>A0AAD4PTR4</accession>
<evidence type="ECO:0000313" key="2">
    <source>
        <dbReference type="Proteomes" id="UP001201262"/>
    </source>
</evidence>
<evidence type="ECO:0000313" key="1">
    <source>
        <dbReference type="EMBL" id="KAH8691265.1"/>
    </source>
</evidence>
<reference evidence="1" key="1">
    <citation type="submission" date="2021-12" db="EMBL/GenBank/DDBJ databases">
        <title>Convergent genome expansion in fungi linked to evolution of root-endophyte symbiosis.</title>
        <authorList>
            <consortium name="DOE Joint Genome Institute"/>
            <person name="Ke Y.-H."/>
            <person name="Bonito G."/>
            <person name="Liao H.-L."/>
            <person name="Looney B."/>
            <person name="Rojas-Flechas A."/>
            <person name="Nash J."/>
            <person name="Hameed K."/>
            <person name="Schadt C."/>
            <person name="Martin F."/>
            <person name="Crous P.W."/>
            <person name="Miettinen O."/>
            <person name="Magnuson J.K."/>
            <person name="Labbe J."/>
            <person name="Jacobson D."/>
            <person name="Doktycz M.J."/>
            <person name="Veneault-Fourrey C."/>
            <person name="Kuo A."/>
            <person name="Mondo S."/>
            <person name="Calhoun S."/>
            <person name="Riley R."/>
            <person name="Ohm R."/>
            <person name="LaButti K."/>
            <person name="Andreopoulos B."/>
            <person name="Pangilinan J."/>
            <person name="Nolan M."/>
            <person name="Tritt A."/>
            <person name="Clum A."/>
            <person name="Lipzen A."/>
            <person name="Daum C."/>
            <person name="Barry K."/>
            <person name="Grigoriev I.V."/>
            <person name="Vilgalys R."/>
        </authorList>
    </citation>
    <scope>NUCLEOTIDE SEQUENCE</scope>
    <source>
        <strain evidence="1">PMI_201</strain>
    </source>
</reference>
<name>A0AAD4PTR4_9EURO</name>
<dbReference type="EMBL" id="JAJTJA010000012">
    <property type="protein sequence ID" value="KAH8691265.1"/>
    <property type="molecule type" value="Genomic_DNA"/>
</dbReference>